<feature type="region of interest" description="Disordered" evidence="1">
    <location>
        <begin position="582"/>
        <end position="633"/>
    </location>
</feature>
<dbReference type="Pfam" id="PF07137">
    <property type="entry name" value="VDE"/>
    <property type="match status" value="1"/>
</dbReference>
<accession>A0A813JZN4</accession>
<feature type="non-terminal residue" evidence="3">
    <location>
        <position position="844"/>
    </location>
</feature>
<dbReference type="InterPro" id="IPR010788">
    <property type="entry name" value="VDE_dom"/>
</dbReference>
<evidence type="ECO:0000259" key="2">
    <source>
        <dbReference type="Pfam" id="PF07137"/>
    </source>
</evidence>
<proteinExistence type="predicted"/>
<protein>
    <recommendedName>
        <fullName evidence="2">VDE lipocalin domain-containing protein</fullName>
    </recommendedName>
</protein>
<dbReference type="Gene3D" id="2.40.128.20">
    <property type="match status" value="1"/>
</dbReference>
<evidence type="ECO:0000313" key="3">
    <source>
        <dbReference type="EMBL" id="CAE8693152.1"/>
    </source>
</evidence>
<gene>
    <name evidence="3" type="ORF">PGLA2088_LOCUS28251</name>
</gene>
<evidence type="ECO:0000313" key="4">
    <source>
        <dbReference type="Proteomes" id="UP000626109"/>
    </source>
</evidence>
<feature type="non-terminal residue" evidence="3">
    <location>
        <position position="1"/>
    </location>
</feature>
<feature type="compositionally biased region" description="Polar residues" evidence="1">
    <location>
        <begin position="583"/>
        <end position="616"/>
    </location>
</feature>
<dbReference type="EMBL" id="CAJNNW010027796">
    <property type="protein sequence ID" value="CAE8693152.1"/>
    <property type="molecule type" value="Genomic_DNA"/>
</dbReference>
<dbReference type="Proteomes" id="UP000626109">
    <property type="component" value="Unassembled WGS sequence"/>
</dbReference>
<dbReference type="InterPro" id="IPR012674">
    <property type="entry name" value="Calycin"/>
</dbReference>
<feature type="region of interest" description="Disordered" evidence="1">
    <location>
        <begin position="652"/>
        <end position="677"/>
    </location>
</feature>
<name>A0A813JZN4_POLGL</name>
<dbReference type="GO" id="GO:0010028">
    <property type="term" value="P:xanthophyll cycle"/>
    <property type="evidence" value="ECO:0007669"/>
    <property type="project" value="InterPro"/>
</dbReference>
<evidence type="ECO:0000256" key="1">
    <source>
        <dbReference type="SAM" id="MobiDB-lite"/>
    </source>
</evidence>
<comment type="caution">
    <text evidence="3">The sequence shown here is derived from an EMBL/GenBank/DDBJ whole genome shotgun (WGS) entry which is preliminary data.</text>
</comment>
<dbReference type="AlphaFoldDB" id="A0A813JZN4"/>
<dbReference type="InterPro" id="IPR044682">
    <property type="entry name" value="VDE"/>
</dbReference>
<dbReference type="PANTHER" id="PTHR33970:SF2">
    <property type="entry name" value="OS01G0716400 PROTEIN"/>
    <property type="match status" value="1"/>
</dbReference>
<dbReference type="PANTHER" id="PTHR33970">
    <property type="entry name" value="VIOLAXANTHIN DE-EPOXIDASE, CHLOROPLASTIC-RELATED"/>
    <property type="match status" value="1"/>
</dbReference>
<sequence length="844" mass="93448">VCSRWGLSFGPLPSSAHNAMCSIVTRAARIESPASSTACRSFSRRRESLFFWPFSWILASSVAPESSAAPAAADRDLQRKVLLLHPDSGLPGFVKGIGSTSWSGAAVQLAKRVNWDLDGLVELHTQGLTDFCQEAWGPDSLRYGLVLGIDLPDLPADCLEAARALLEVPARVFARLFAKVAELWHRQSEDEAILAVLMLIDTFITPLPSVQAQRPVPSFKSILRTATNCNWQILGCLSQPRCIRGMLCLVFCGLADQACAYRCLLSFESVEFMKLSLCALERQNVLNSNLQMPESPKIAPPANFRKAELTLETADNILVGHFNPSQHGQNYSWLVAASSSSAYAQFRLQHQLWYHGPSQRSFLYHPTFLVEALNSSKIWRTRDYKVARTKTAGEWEFSALDNGIFLKERWQLLGADDELRWAAVFFTGVAQNAGQAYRGCMLLTKDGLLPNQNSMEQLEATISRAGLQLWELVAMDNSPADQLAPPPLISPKSQPPSPLLQNEFRSYSRFSMLTSMLSQTSLLLGRTAQSFRTFSFSSLCLGSSHEDVDEVDFEKEDLPCNSKPLPTLLDGLREARRLGLSLDKSSPLGSPCGTSTTLAQSGQARSQNSSPLSSGSHEVENRADASALPLDNRSVESSLEPVEVLRKRKTCPGNLSQFKGSERSGSGDQARPRLPRGVPRGAEWWREADLSVVPGFEDWDQLSCLLDCRLVAFPRRKGALSKISGKKSMKLYKEMGACRSGASYIATWLHWEDSSIVMLSEVTNASRWQTILRDGDFPHKRFQSVCNPVMIALPSFLKNHQEPQSLSNFFGEPNLHFEQISTASGAEISCLQIDLSSKWLMRMA</sequence>
<organism evidence="3 4">
    <name type="scientific">Polarella glacialis</name>
    <name type="common">Dinoflagellate</name>
    <dbReference type="NCBI Taxonomy" id="89957"/>
    <lineage>
        <taxon>Eukaryota</taxon>
        <taxon>Sar</taxon>
        <taxon>Alveolata</taxon>
        <taxon>Dinophyceae</taxon>
        <taxon>Suessiales</taxon>
        <taxon>Suessiaceae</taxon>
        <taxon>Polarella</taxon>
    </lineage>
</organism>
<feature type="compositionally biased region" description="Polar residues" evidence="1">
    <location>
        <begin position="653"/>
        <end position="667"/>
    </location>
</feature>
<feature type="domain" description="VDE lipocalin" evidence="2">
    <location>
        <begin position="226"/>
        <end position="477"/>
    </location>
</feature>
<dbReference type="GO" id="GO:0046422">
    <property type="term" value="F:violaxanthin de-epoxidase activity"/>
    <property type="evidence" value="ECO:0007669"/>
    <property type="project" value="InterPro"/>
</dbReference>
<reference evidence="3" key="1">
    <citation type="submission" date="2021-02" db="EMBL/GenBank/DDBJ databases">
        <authorList>
            <person name="Dougan E. K."/>
            <person name="Rhodes N."/>
            <person name="Thang M."/>
            <person name="Chan C."/>
        </authorList>
    </citation>
    <scope>NUCLEOTIDE SEQUENCE</scope>
</reference>